<sequence length="151" mass="16764">MTSANSYRWRQRGTISLWRYLENTRNYPGWHFSADDAGCASMLALLDALLLDPAGTTRTLQLTAPSAEVLSVPNNRRAPVEGPASLKLSHAFDPEALSWNQEGGQLVLEIGQQRAPVLRKGVADVAAGKGDYCITTAPLPLWFWWWPKKRS</sequence>
<accession>A0ABY9YS99</accession>
<reference evidence="1 2" key="1">
    <citation type="submission" date="2022-12" db="EMBL/GenBank/DDBJ databases">
        <title>Two new species, Stenotrophomonas aracearum and Stenotrophomonas oahuensis, isolated from Anthurium (Araceae family) in Hawaii.</title>
        <authorList>
            <person name="Chunag S.C."/>
            <person name="Dobhal S."/>
            <person name="Alvarez A."/>
            <person name="Arif M."/>
        </authorList>
    </citation>
    <scope>NUCLEOTIDE SEQUENCE [LARGE SCALE GENOMIC DNA]</scope>
    <source>
        <strain evidence="1 2">A5586</strain>
    </source>
</reference>
<dbReference type="RefSeq" id="WP_311192932.1">
    <property type="nucleotide sequence ID" value="NZ_CP115541.1"/>
</dbReference>
<name>A0ABY9YS99_9GAMM</name>
<dbReference type="Proteomes" id="UP001302072">
    <property type="component" value="Chromosome"/>
</dbReference>
<keyword evidence="2" id="KW-1185">Reference proteome</keyword>
<protein>
    <submittedName>
        <fullName evidence="1">Uncharacterized protein</fullName>
    </submittedName>
</protein>
<gene>
    <name evidence="1" type="ORF">PDM29_05850</name>
</gene>
<evidence type="ECO:0000313" key="1">
    <source>
        <dbReference type="EMBL" id="WNH53802.1"/>
    </source>
</evidence>
<organism evidence="1 2">
    <name type="scientific">Stenotrophomonas oahuensis</name>
    <dbReference type="NCBI Taxonomy" id="3003271"/>
    <lineage>
        <taxon>Bacteria</taxon>
        <taxon>Pseudomonadati</taxon>
        <taxon>Pseudomonadota</taxon>
        <taxon>Gammaproteobacteria</taxon>
        <taxon>Lysobacterales</taxon>
        <taxon>Lysobacteraceae</taxon>
        <taxon>Stenotrophomonas</taxon>
    </lineage>
</organism>
<dbReference type="EMBL" id="CP115541">
    <property type="protein sequence ID" value="WNH53802.1"/>
    <property type="molecule type" value="Genomic_DNA"/>
</dbReference>
<evidence type="ECO:0000313" key="2">
    <source>
        <dbReference type="Proteomes" id="UP001302072"/>
    </source>
</evidence>
<proteinExistence type="predicted"/>